<dbReference type="EMBL" id="JBCNJP010000003">
    <property type="protein sequence ID" value="KAK9079671.1"/>
    <property type="molecule type" value="Genomic_DNA"/>
</dbReference>
<organism evidence="2 3">
    <name type="scientific">Deinandra increscens subsp. villosa</name>
    <dbReference type="NCBI Taxonomy" id="3103831"/>
    <lineage>
        <taxon>Eukaryota</taxon>
        <taxon>Viridiplantae</taxon>
        <taxon>Streptophyta</taxon>
        <taxon>Embryophyta</taxon>
        <taxon>Tracheophyta</taxon>
        <taxon>Spermatophyta</taxon>
        <taxon>Magnoliopsida</taxon>
        <taxon>eudicotyledons</taxon>
        <taxon>Gunneridae</taxon>
        <taxon>Pentapetalae</taxon>
        <taxon>asterids</taxon>
        <taxon>campanulids</taxon>
        <taxon>Asterales</taxon>
        <taxon>Asteraceae</taxon>
        <taxon>Asteroideae</taxon>
        <taxon>Heliantheae alliance</taxon>
        <taxon>Madieae</taxon>
        <taxon>Madiinae</taxon>
        <taxon>Deinandra</taxon>
    </lineage>
</organism>
<comment type="caution">
    <text evidence="2">The sequence shown here is derived from an EMBL/GenBank/DDBJ whole genome shotgun (WGS) entry which is preliminary data.</text>
</comment>
<feature type="chain" id="PRO_5043043410" evidence="1">
    <location>
        <begin position="26"/>
        <end position="89"/>
    </location>
</feature>
<dbReference type="PANTHER" id="PTHR35472:SF4">
    <property type="entry name" value="DUF19 DOMAIN-CONTAINING PROTEIN"/>
    <property type="match status" value="1"/>
</dbReference>
<dbReference type="PANTHER" id="PTHR35472">
    <property type="match status" value="1"/>
</dbReference>
<accession>A0AAP0DRJ0</accession>
<proteinExistence type="predicted"/>
<dbReference type="Proteomes" id="UP001408789">
    <property type="component" value="Unassembled WGS sequence"/>
</dbReference>
<evidence type="ECO:0000313" key="3">
    <source>
        <dbReference type="Proteomes" id="UP001408789"/>
    </source>
</evidence>
<keyword evidence="1" id="KW-0732">Signal</keyword>
<gene>
    <name evidence="2" type="ORF">SSX86_001344</name>
</gene>
<evidence type="ECO:0000313" key="2">
    <source>
        <dbReference type="EMBL" id="KAK9079671.1"/>
    </source>
</evidence>
<feature type="signal peptide" evidence="1">
    <location>
        <begin position="1"/>
        <end position="25"/>
    </location>
</feature>
<name>A0AAP0DRJ0_9ASTR</name>
<reference evidence="2 3" key="1">
    <citation type="submission" date="2024-04" db="EMBL/GenBank/DDBJ databases">
        <title>The reference genome of an endangered Asteraceae, Deinandra increscens subsp. villosa, native to the Central Coast of California.</title>
        <authorList>
            <person name="Guilliams M."/>
            <person name="Hasenstab-Lehman K."/>
            <person name="Meyer R."/>
            <person name="Mcevoy S."/>
        </authorList>
    </citation>
    <scope>NUCLEOTIDE SEQUENCE [LARGE SCALE GENOMIC DNA]</scope>
    <source>
        <tissue evidence="2">Leaf</tissue>
    </source>
</reference>
<dbReference type="AlphaFoldDB" id="A0AAP0DRJ0"/>
<protein>
    <submittedName>
        <fullName evidence="2">Uncharacterized protein</fullName>
    </submittedName>
</protein>
<sequence length="89" mass="9888">MGIQYTRIRFIMITVIILAISSVSGSRNIHRITIEGRNQRFKPQNNSNHIWHTPASAAAAPKESKNHKVDPIMGVSQRVIPGGPNPLHN</sequence>
<dbReference type="InterPro" id="IPR055317">
    <property type="entry name" value="CLE14-like"/>
</dbReference>
<keyword evidence="3" id="KW-1185">Reference proteome</keyword>
<evidence type="ECO:0000256" key="1">
    <source>
        <dbReference type="SAM" id="SignalP"/>
    </source>
</evidence>